<dbReference type="EMBL" id="RHHS01000056">
    <property type="protein sequence ID" value="RNB52645.1"/>
    <property type="molecule type" value="Genomic_DNA"/>
</dbReference>
<dbReference type="InterPro" id="IPR020103">
    <property type="entry name" value="PsdUridine_synth_cat_dom_sf"/>
</dbReference>
<dbReference type="NCBIfam" id="TIGR00005">
    <property type="entry name" value="rluA_subfam"/>
    <property type="match status" value="1"/>
</dbReference>
<keyword evidence="8" id="KW-1185">Reference proteome</keyword>
<dbReference type="CDD" id="cd02869">
    <property type="entry name" value="PseudoU_synth_RluA_like"/>
    <property type="match status" value="1"/>
</dbReference>
<dbReference type="PANTHER" id="PTHR21600:SF44">
    <property type="entry name" value="RIBOSOMAL LARGE SUBUNIT PSEUDOURIDINE SYNTHASE D"/>
    <property type="match status" value="1"/>
</dbReference>
<dbReference type="PROSITE" id="PS01129">
    <property type="entry name" value="PSI_RLU"/>
    <property type="match status" value="1"/>
</dbReference>
<dbReference type="InterPro" id="IPR006145">
    <property type="entry name" value="PsdUridine_synth_RsuA/RluA"/>
</dbReference>
<dbReference type="InterPro" id="IPR050188">
    <property type="entry name" value="RluA_PseudoU_synthase"/>
</dbReference>
<dbReference type="GO" id="GO:0000455">
    <property type="term" value="P:enzyme-directed rRNA pseudouridine synthesis"/>
    <property type="evidence" value="ECO:0007669"/>
    <property type="project" value="TreeGrafter"/>
</dbReference>
<gene>
    <name evidence="7" type="ORF">EDM57_21340</name>
</gene>
<evidence type="ECO:0000256" key="1">
    <source>
        <dbReference type="ARBA" id="ARBA00000073"/>
    </source>
</evidence>
<evidence type="ECO:0000313" key="8">
    <source>
        <dbReference type="Proteomes" id="UP000268829"/>
    </source>
</evidence>
<dbReference type="RefSeq" id="WP_122906696.1">
    <property type="nucleotide sequence ID" value="NZ_RHHS01000056.1"/>
</dbReference>
<dbReference type="Proteomes" id="UP000268829">
    <property type="component" value="Unassembled WGS sequence"/>
</dbReference>
<feature type="domain" description="Pseudouridine synthase RsuA/RluA-like" evidence="6">
    <location>
        <begin position="89"/>
        <end position="240"/>
    </location>
</feature>
<feature type="active site" evidence="4">
    <location>
        <position position="136"/>
    </location>
</feature>
<evidence type="ECO:0000256" key="5">
    <source>
        <dbReference type="RuleBase" id="RU362028"/>
    </source>
</evidence>
<name>A0A3M8AQ32_9BACL</name>
<evidence type="ECO:0000256" key="2">
    <source>
        <dbReference type="ARBA" id="ARBA00010876"/>
    </source>
</evidence>
<keyword evidence="3 5" id="KW-0413">Isomerase</keyword>
<protein>
    <recommendedName>
        <fullName evidence="5">Pseudouridine synthase</fullName>
        <ecNumber evidence="5">5.4.99.-</ecNumber>
    </recommendedName>
</protein>
<dbReference type="EC" id="5.4.99.-" evidence="5"/>
<evidence type="ECO:0000256" key="4">
    <source>
        <dbReference type="PIRSR" id="PIRSR606225-1"/>
    </source>
</evidence>
<dbReference type="OrthoDB" id="9773999at2"/>
<dbReference type="Pfam" id="PF00849">
    <property type="entry name" value="PseudoU_synth_2"/>
    <property type="match status" value="1"/>
</dbReference>
<comment type="similarity">
    <text evidence="2 5">Belongs to the pseudouridine synthase RluA family.</text>
</comment>
<accession>A0A3M8AQ32</accession>
<proteinExistence type="inferred from homology"/>
<dbReference type="InterPro" id="IPR006224">
    <property type="entry name" value="PsdUridine_synth_RluA-like_CS"/>
</dbReference>
<evidence type="ECO:0000313" key="7">
    <source>
        <dbReference type="EMBL" id="RNB52645.1"/>
    </source>
</evidence>
<dbReference type="GO" id="GO:0009982">
    <property type="term" value="F:pseudouridine synthase activity"/>
    <property type="evidence" value="ECO:0007669"/>
    <property type="project" value="InterPro"/>
</dbReference>
<dbReference type="AlphaFoldDB" id="A0A3M8AQ32"/>
<comment type="function">
    <text evidence="5">Responsible for synthesis of pseudouridine from uracil.</text>
</comment>
<comment type="caution">
    <text evidence="7">The sequence shown here is derived from an EMBL/GenBank/DDBJ whole genome shotgun (WGS) entry which is preliminary data.</text>
</comment>
<dbReference type="GO" id="GO:0140098">
    <property type="term" value="F:catalytic activity, acting on RNA"/>
    <property type="evidence" value="ECO:0007669"/>
    <property type="project" value="UniProtKB-ARBA"/>
</dbReference>
<dbReference type="GO" id="GO:0003723">
    <property type="term" value="F:RNA binding"/>
    <property type="evidence" value="ECO:0007669"/>
    <property type="project" value="InterPro"/>
</dbReference>
<comment type="catalytic activity">
    <reaction evidence="1 5">
        <text>a uridine in RNA = a pseudouridine in RNA</text>
        <dbReference type="Rhea" id="RHEA:48348"/>
        <dbReference type="Rhea" id="RHEA-COMP:12068"/>
        <dbReference type="Rhea" id="RHEA-COMP:12069"/>
        <dbReference type="ChEBI" id="CHEBI:65314"/>
        <dbReference type="ChEBI" id="CHEBI:65315"/>
    </reaction>
</comment>
<reference evidence="7 8" key="1">
    <citation type="submission" date="2018-10" db="EMBL/GenBank/DDBJ databases">
        <title>Phylogenomics of Brevibacillus.</title>
        <authorList>
            <person name="Dunlap C."/>
        </authorList>
    </citation>
    <scope>NUCLEOTIDE SEQUENCE [LARGE SCALE GENOMIC DNA]</scope>
    <source>
        <strain evidence="7 8">DSM 100115</strain>
    </source>
</reference>
<dbReference type="SUPFAM" id="SSF55120">
    <property type="entry name" value="Pseudouridine synthase"/>
    <property type="match status" value="1"/>
</dbReference>
<sequence>MQEELIRFTADEADAGQTVRDVLQKRYGVSRRLLIRAKFNGTITRNGKLVFVNEKLQAGDELAVMVDIEEEETVAPEEMPLCIRYEDDDLMVIAKPAGLVVHPTGNHPAGTLANGVIAYWKKRGEARRFRAVNRLDKDTSGLMIVAKNQWAHEQFSRMQQERTLHRFYQAIAEGTIAAEEGTIDAPIGLAENSFITRKIRPDGQTAVTHYRVLARGVGMTLLELKLETGRTHQIRVHMQSIGHSLAGDDLYGGGREHIGRQALHAARLSFVHPRSKETMTFAEPLPDDMQALLQKFFPALPESQNETM</sequence>
<dbReference type="Gene3D" id="3.30.2350.10">
    <property type="entry name" value="Pseudouridine synthase"/>
    <property type="match status" value="1"/>
</dbReference>
<organism evidence="7 8">
    <name type="scientific">Brevibacillus gelatini</name>
    <dbReference type="NCBI Taxonomy" id="1655277"/>
    <lineage>
        <taxon>Bacteria</taxon>
        <taxon>Bacillati</taxon>
        <taxon>Bacillota</taxon>
        <taxon>Bacilli</taxon>
        <taxon>Bacillales</taxon>
        <taxon>Paenibacillaceae</taxon>
        <taxon>Brevibacillus</taxon>
    </lineage>
</organism>
<evidence type="ECO:0000259" key="6">
    <source>
        <dbReference type="Pfam" id="PF00849"/>
    </source>
</evidence>
<dbReference type="InterPro" id="IPR006225">
    <property type="entry name" value="PsdUridine_synth_RluC/D"/>
</dbReference>
<evidence type="ECO:0000256" key="3">
    <source>
        <dbReference type="ARBA" id="ARBA00023235"/>
    </source>
</evidence>
<dbReference type="PANTHER" id="PTHR21600">
    <property type="entry name" value="MITOCHONDRIAL RNA PSEUDOURIDINE SYNTHASE"/>
    <property type="match status" value="1"/>
</dbReference>